<dbReference type="InterPro" id="IPR003870">
    <property type="entry name" value="DUF222"/>
</dbReference>
<evidence type="ECO:0000256" key="2">
    <source>
        <dbReference type="SAM" id="MobiDB-lite"/>
    </source>
</evidence>
<dbReference type="Pfam" id="PF02720">
    <property type="entry name" value="DUF222"/>
    <property type="match status" value="1"/>
</dbReference>
<keyword evidence="4" id="KW-0378">Hydrolase</keyword>
<comment type="similarity">
    <text evidence="1">Belongs to the Rv1128c/1148c/1588c/1702c/1945/3466 family.</text>
</comment>
<protein>
    <submittedName>
        <fullName evidence="4">HNH endonuclease</fullName>
    </submittedName>
</protein>
<dbReference type="InterPro" id="IPR002711">
    <property type="entry name" value="HNH"/>
</dbReference>
<dbReference type="CDD" id="cd00085">
    <property type="entry name" value="HNHc"/>
    <property type="match status" value="1"/>
</dbReference>
<organism evidence="4 5">
    <name type="scientific">Kribbella antibiotica</name>
    <dbReference type="NCBI Taxonomy" id="190195"/>
    <lineage>
        <taxon>Bacteria</taxon>
        <taxon>Bacillati</taxon>
        <taxon>Actinomycetota</taxon>
        <taxon>Actinomycetes</taxon>
        <taxon>Propionibacteriales</taxon>
        <taxon>Kribbellaceae</taxon>
        <taxon>Kribbella</taxon>
    </lineage>
</organism>
<gene>
    <name evidence="4" type="ORF">E1263_03230</name>
</gene>
<keyword evidence="4" id="KW-0255">Endonuclease</keyword>
<proteinExistence type="inferred from homology"/>
<dbReference type="GO" id="GO:0008270">
    <property type="term" value="F:zinc ion binding"/>
    <property type="evidence" value="ECO:0007669"/>
    <property type="project" value="InterPro"/>
</dbReference>
<reference evidence="4 5" key="1">
    <citation type="submission" date="2019-03" db="EMBL/GenBank/DDBJ databases">
        <title>Draft genome sequences of novel Actinobacteria.</title>
        <authorList>
            <person name="Sahin N."/>
            <person name="Ay H."/>
            <person name="Saygin H."/>
        </authorList>
    </citation>
    <scope>NUCLEOTIDE SEQUENCE [LARGE SCALE GENOMIC DNA]</scope>
    <source>
        <strain evidence="4 5">JCM 13523</strain>
    </source>
</reference>
<accession>A0A4R4ZW23</accession>
<dbReference type="GO" id="GO:0003676">
    <property type="term" value="F:nucleic acid binding"/>
    <property type="evidence" value="ECO:0007669"/>
    <property type="project" value="InterPro"/>
</dbReference>
<dbReference type="Pfam" id="PF01844">
    <property type="entry name" value="HNH"/>
    <property type="match status" value="1"/>
</dbReference>
<dbReference type="OrthoDB" id="3634417at2"/>
<dbReference type="GO" id="GO:0004519">
    <property type="term" value="F:endonuclease activity"/>
    <property type="evidence" value="ECO:0007669"/>
    <property type="project" value="UniProtKB-KW"/>
</dbReference>
<dbReference type="AlphaFoldDB" id="A0A4R4ZW23"/>
<evidence type="ECO:0000256" key="1">
    <source>
        <dbReference type="ARBA" id="ARBA00023450"/>
    </source>
</evidence>
<comment type="caution">
    <text evidence="4">The sequence shown here is derived from an EMBL/GenBank/DDBJ whole genome shotgun (WGS) entry which is preliminary data.</text>
</comment>
<evidence type="ECO:0000313" key="5">
    <source>
        <dbReference type="Proteomes" id="UP000295124"/>
    </source>
</evidence>
<keyword evidence="4" id="KW-0540">Nuclease</keyword>
<dbReference type="InterPro" id="IPR003615">
    <property type="entry name" value="HNH_nuc"/>
</dbReference>
<dbReference type="SMART" id="SM00507">
    <property type="entry name" value="HNHc"/>
    <property type="match status" value="1"/>
</dbReference>
<feature type="compositionally biased region" description="Low complexity" evidence="2">
    <location>
        <begin position="419"/>
        <end position="435"/>
    </location>
</feature>
<evidence type="ECO:0000259" key="3">
    <source>
        <dbReference type="SMART" id="SM00507"/>
    </source>
</evidence>
<name>A0A4R4ZW23_9ACTN</name>
<feature type="region of interest" description="Disordered" evidence="2">
    <location>
        <begin position="417"/>
        <end position="447"/>
    </location>
</feature>
<dbReference type="Gene3D" id="1.10.30.50">
    <property type="match status" value="1"/>
</dbReference>
<sequence length="488" mass="52158">MAMLLGMEIVGMRPVYLQSASELVATLDALETAASVRETYKLQVIKRLDEMGAASELGARDTVDFLSQRYRRTPTEVRRDLAFGAALHKYPLVAGALPDPADPSRPASLRPAQAMVIVETLEKAPSTVAVDVLEVVEEQMVQVGHDRDPRELTKFAHDVMSRLDTDGAEPSEEEAHAKRSLRLRQVDGGVKFSGFLPGADGEQLTTQIHTLSKPHKTVDGERDPRPQDVRQADALVATMDAAAGNPDHPGVPHLTVTIDFDDLKAALGETTGAVGELVFGNNLSASAVRLLACDAAILPIVLGGDSQPLDVGTEQRFVNRYMRRALIKRDKGCVVCKAPPWMCHAHHIVHWANGGPTSMQNLVLLCASHHRAVHAGQWAVSITTSGLVDVTRPNWADPSPIDPAVLAAALSWATPARNTTSSSGTGLSAGVGVSSNPGHEQPDGLPTVSALANSERDAKREAFRARLLAHVPNYTDPWATNATPAAGP</sequence>
<keyword evidence="5" id="KW-1185">Reference proteome</keyword>
<dbReference type="EMBL" id="SMKX01000005">
    <property type="protein sequence ID" value="TDD62740.1"/>
    <property type="molecule type" value="Genomic_DNA"/>
</dbReference>
<dbReference type="Proteomes" id="UP000295124">
    <property type="component" value="Unassembled WGS sequence"/>
</dbReference>
<feature type="domain" description="HNH nuclease" evidence="3">
    <location>
        <begin position="321"/>
        <end position="371"/>
    </location>
</feature>
<evidence type="ECO:0000313" key="4">
    <source>
        <dbReference type="EMBL" id="TDD62740.1"/>
    </source>
</evidence>